<organism evidence="3 4">
    <name type="scientific">Racocetra fulgida</name>
    <dbReference type="NCBI Taxonomy" id="60492"/>
    <lineage>
        <taxon>Eukaryota</taxon>
        <taxon>Fungi</taxon>
        <taxon>Fungi incertae sedis</taxon>
        <taxon>Mucoromycota</taxon>
        <taxon>Glomeromycotina</taxon>
        <taxon>Glomeromycetes</taxon>
        <taxon>Diversisporales</taxon>
        <taxon>Gigasporaceae</taxon>
        <taxon>Racocetra</taxon>
    </lineage>
</organism>
<gene>
    <name evidence="3" type="ORF">RFULGI_LOCUS8854</name>
</gene>
<feature type="region of interest" description="Disordered" evidence="2">
    <location>
        <begin position="332"/>
        <end position="405"/>
    </location>
</feature>
<reference evidence="3" key="1">
    <citation type="submission" date="2021-06" db="EMBL/GenBank/DDBJ databases">
        <authorList>
            <person name="Kallberg Y."/>
            <person name="Tangrot J."/>
            <person name="Rosling A."/>
        </authorList>
    </citation>
    <scope>NUCLEOTIDE SEQUENCE</scope>
    <source>
        <strain evidence="3">IN212</strain>
    </source>
</reference>
<proteinExistence type="predicted"/>
<accession>A0A9N9E565</accession>
<feature type="compositionally biased region" description="Basic and acidic residues" evidence="2">
    <location>
        <begin position="386"/>
        <end position="405"/>
    </location>
</feature>
<name>A0A9N9E565_9GLOM</name>
<evidence type="ECO:0000256" key="2">
    <source>
        <dbReference type="SAM" id="MobiDB-lite"/>
    </source>
</evidence>
<keyword evidence="1" id="KW-0175">Coiled coil</keyword>
<dbReference type="EMBL" id="CAJVPZ010014856">
    <property type="protein sequence ID" value="CAG8661206.1"/>
    <property type="molecule type" value="Genomic_DNA"/>
</dbReference>
<feature type="compositionally biased region" description="Basic and acidic residues" evidence="2">
    <location>
        <begin position="347"/>
        <end position="358"/>
    </location>
</feature>
<comment type="caution">
    <text evidence="3">The sequence shown here is derived from an EMBL/GenBank/DDBJ whole genome shotgun (WGS) entry which is preliminary data.</text>
</comment>
<evidence type="ECO:0000313" key="4">
    <source>
        <dbReference type="Proteomes" id="UP000789396"/>
    </source>
</evidence>
<feature type="coiled-coil region" evidence="1">
    <location>
        <begin position="480"/>
        <end position="514"/>
    </location>
</feature>
<evidence type="ECO:0000256" key="1">
    <source>
        <dbReference type="SAM" id="Coils"/>
    </source>
</evidence>
<dbReference type="PANTHER" id="PTHR33129">
    <property type="entry name" value="PROTEIN KINASE DOMAIN-CONTAINING PROTEIN-RELATED"/>
    <property type="match status" value="1"/>
</dbReference>
<evidence type="ECO:0000313" key="3">
    <source>
        <dbReference type="EMBL" id="CAG8661206.1"/>
    </source>
</evidence>
<keyword evidence="4" id="KW-1185">Reference proteome</keyword>
<dbReference type="OrthoDB" id="2393501at2759"/>
<dbReference type="Gene3D" id="3.40.960.10">
    <property type="entry name" value="VSR Endonuclease"/>
    <property type="match status" value="1"/>
</dbReference>
<sequence length="628" mass="72873">MEDAELNALESYFTIENDHVCLNKGVITDLDDEGGSASSGCAITSTPGIGKTFFGLYLLFYIRYNYPDAIIVWQFAEKICYQFSPDGNVQKGDISLFDKTLDNPNNFLLVDAQALTFQCDAYMILFTSPKLERFNEAVKWQGFTQYYMPVWDREEIITLWSLQYKNKKNSKGEEFTLELVGELLGKWGPIPRSVLLKWDDVAYQRKYQQLIDEVNLEDCINSIDKSGMSAGAISAHKEYYNRPKSKTFASIDSFSLNNKTLDLYQITVSTNHSMKDVKDFNLYFVVPPDIFETFHPQRYKTAKGEDCQKIPGWINNITQYVLEINLGISNKGAKKRTSDTSGDDDNEKASEKEMDNKDIKKRKTEKIDAISEDDSDAMFVEDESGETSKKGKNKKDQSTESKTHENLTSEYLEWQTKIIVLPGISIDEIRPKLYKKYKKETGLDPWKNDNMDKALTPEYLEWHAKLTDLPSILSDKLHEITELKKENIKIKTENTELRQDLDEFKKELESKKNCKFQEKCILIAQVLLGEKPIIEYRPPFLNGLELDAFFQKYQIALEVQGAQHRFHNTSWYKDIKKLEDIVNRDRLKRCMCQDNGIFLLEVWYDENPEKVIPERIQKIKNFVNQAFK</sequence>
<dbReference type="PANTHER" id="PTHR33129:SF1">
    <property type="entry name" value="ATP-BINDING PROTEIN"/>
    <property type="match status" value="1"/>
</dbReference>
<feature type="compositionally biased region" description="Acidic residues" evidence="2">
    <location>
        <begin position="370"/>
        <end position="385"/>
    </location>
</feature>
<dbReference type="InterPro" id="IPR052980">
    <property type="entry name" value="Crinkler_effector"/>
</dbReference>
<protein>
    <submittedName>
        <fullName evidence="3">5202_t:CDS:1</fullName>
    </submittedName>
</protein>
<feature type="non-terminal residue" evidence="3">
    <location>
        <position position="1"/>
    </location>
</feature>
<dbReference type="Proteomes" id="UP000789396">
    <property type="component" value="Unassembled WGS sequence"/>
</dbReference>
<dbReference type="AlphaFoldDB" id="A0A9N9E565"/>